<protein>
    <submittedName>
        <fullName evidence="11">Putative integral membrane protein</fullName>
    </submittedName>
</protein>
<dbReference type="GO" id="GO:0000009">
    <property type="term" value="F:alpha-1,6-mannosyltransferase activity"/>
    <property type="evidence" value="ECO:0007669"/>
    <property type="project" value="InterPro"/>
</dbReference>
<feature type="transmembrane region" description="Helical" evidence="10">
    <location>
        <begin position="105"/>
        <end position="126"/>
    </location>
</feature>
<gene>
    <name evidence="11" type="ordered locus">Bcav_2926</name>
</gene>
<feature type="transmembrane region" description="Helical" evidence="10">
    <location>
        <begin position="285"/>
        <end position="309"/>
    </location>
</feature>
<feature type="transmembrane region" description="Helical" evidence="10">
    <location>
        <begin position="341"/>
        <end position="359"/>
    </location>
</feature>
<keyword evidence="4" id="KW-0328">Glycosyltransferase</keyword>
<keyword evidence="5" id="KW-0808">Transferase</keyword>
<evidence type="ECO:0000313" key="12">
    <source>
        <dbReference type="Proteomes" id="UP000007962"/>
    </source>
</evidence>
<dbReference type="STRING" id="471853.Bcav_2926"/>
<dbReference type="KEGG" id="bcv:Bcav_2926"/>
<keyword evidence="9 10" id="KW-0472">Membrane</keyword>
<feature type="transmembrane region" description="Helical" evidence="10">
    <location>
        <begin position="183"/>
        <end position="214"/>
    </location>
</feature>
<dbReference type="GO" id="GO:0016020">
    <property type="term" value="C:membrane"/>
    <property type="evidence" value="ECO:0007669"/>
    <property type="project" value="GOC"/>
</dbReference>
<dbReference type="HOGENOM" id="CLU_036370_1_0_11"/>
<feature type="transmembrane region" description="Helical" evidence="10">
    <location>
        <begin position="316"/>
        <end position="335"/>
    </location>
</feature>
<keyword evidence="8 10" id="KW-1133">Transmembrane helix</keyword>
<dbReference type="GO" id="GO:0004376">
    <property type="term" value="F:GPI mannosyltransferase activity"/>
    <property type="evidence" value="ECO:0007669"/>
    <property type="project" value="InterPro"/>
</dbReference>
<accession>C5BZ56</accession>
<feature type="transmembrane region" description="Helical" evidence="10">
    <location>
        <begin position="142"/>
        <end position="163"/>
    </location>
</feature>
<dbReference type="eggNOG" id="COG5542">
    <property type="taxonomic scope" value="Bacteria"/>
</dbReference>
<name>C5BZ56_BEUC1</name>
<evidence type="ECO:0000256" key="8">
    <source>
        <dbReference type="ARBA" id="ARBA00022989"/>
    </source>
</evidence>
<dbReference type="PANTHER" id="PTHR12468:SF2">
    <property type="entry name" value="GPI MANNOSYLTRANSFERASE 2"/>
    <property type="match status" value="1"/>
</dbReference>
<dbReference type="RefSeq" id="WP_015883411.1">
    <property type="nucleotide sequence ID" value="NC_012669.1"/>
</dbReference>
<dbReference type="GO" id="GO:0006506">
    <property type="term" value="P:GPI anchor biosynthetic process"/>
    <property type="evidence" value="ECO:0007669"/>
    <property type="project" value="UniProtKB-UniPathway"/>
</dbReference>
<feature type="transmembrane region" description="Helical" evidence="10">
    <location>
        <begin position="364"/>
        <end position="384"/>
    </location>
</feature>
<dbReference type="OrthoDB" id="151635at2"/>
<sequence length="394" mass="42203">MRRWSTPVASLAIYLLTRAFTTAVLLVAAREQGPNPWAEPPPSYAEFTGLFWDAGWYHRIAVEGYPDGLPALPDGTVTQSAWAFFPLYPFLVRGLMGLTGASFEVVAPTLSLVLGAAAAVVVGMLLQERTTASLGPARARRLALGSVLLLGLFPAAPVLQMAYTESLSLLLVALSLWFLVRRWYAAAGIAIAALGFTRAVALPMAVVVAVHLWVRWRASRAGTEDFTRGAAVRVVTLGLVAVAAGFAWPVVVGVATGVPDAYLRTQEAWRGGDGVTPVLAWVDFAIRWLGGPGVLAVAVVVAGLALLVWAPRGRVVGPELVTWSGAYLLYLLGTIQPQSSTFRFLLLAFPLAATTVLLVRRRWWLPAVAVAFALAQVAWVFVLWRLGDAAGWPP</sequence>
<dbReference type="EMBL" id="CP001618">
    <property type="protein sequence ID" value="ACQ81171.1"/>
    <property type="molecule type" value="Genomic_DNA"/>
</dbReference>
<evidence type="ECO:0000256" key="7">
    <source>
        <dbReference type="ARBA" id="ARBA00022824"/>
    </source>
</evidence>
<feature type="transmembrane region" description="Helical" evidence="10">
    <location>
        <begin position="234"/>
        <end position="255"/>
    </location>
</feature>
<reference evidence="11 12" key="1">
    <citation type="journal article" date="2009" name="Stand. Genomic Sci.">
        <title>Complete genome sequence of Beutenbergia cavernae type strain (HKI 0122).</title>
        <authorList>
            <person name="Land M."/>
            <person name="Pukall R."/>
            <person name="Abt B."/>
            <person name="Goker M."/>
            <person name="Rohde M."/>
            <person name="Glavina Del Rio T."/>
            <person name="Tice H."/>
            <person name="Copeland A."/>
            <person name="Cheng J.F."/>
            <person name="Lucas S."/>
            <person name="Chen F."/>
            <person name="Nolan M."/>
            <person name="Bruce D."/>
            <person name="Goodwin L."/>
            <person name="Pitluck S."/>
            <person name="Ivanova N."/>
            <person name="Mavromatis K."/>
            <person name="Ovchinnikova G."/>
            <person name="Pati A."/>
            <person name="Chen A."/>
            <person name="Palaniappan K."/>
            <person name="Hauser L."/>
            <person name="Chang Y.J."/>
            <person name="Jefferies C.C."/>
            <person name="Saunders E."/>
            <person name="Brettin T."/>
            <person name="Detter J.C."/>
            <person name="Han C."/>
            <person name="Chain P."/>
            <person name="Bristow J."/>
            <person name="Eisen J.A."/>
            <person name="Markowitz V."/>
            <person name="Hugenholtz P."/>
            <person name="Kyrpides N.C."/>
            <person name="Klenk H.P."/>
            <person name="Lapidus A."/>
        </authorList>
    </citation>
    <scope>NUCLEOTIDE SEQUENCE [LARGE SCALE GENOMIC DNA]</scope>
    <source>
        <strain evidence="12">ATCC BAA-8 / DSM 12333 / NBRC 16432</strain>
    </source>
</reference>
<keyword evidence="6 10" id="KW-0812">Transmembrane</keyword>
<keyword evidence="7" id="KW-0256">Endoplasmic reticulum</keyword>
<evidence type="ECO:0000256" key="5">
    <source>
        <dbReference type="ARBA" id="ARBA00022679"/>
    </source>
</evidence>
<evidence type="ECO:0000256" key="1">
    <source>
        <dbReference type="ARBA" id="ARBA00004477"/>
    </source>
</evidence>
<evidence type="ECO:0000256" key="2">
    <source>
        <dbReference type="ARBA" id="ARBA00004687"/>
    </source>
</evidence>
<comment type="subcellular location">
    <subcellularLocation>
        <location evidence="1">Endoplasmic reticulum membrane</location>
        <topology evidence="1">Multi-pass membrane protein</topology>
    </subcellularLocation>
</comment>
<evidence type="ECO:0000256" key="4">
    <source>
        <dbReference type="ARBA" id="ARBA00022676"/>
    </source>
</evidence>
<dbReference type="InterPro" id="IPR007315">
    <property type="entry name" value="PIG-V/Gpi18"/>
</dbReference>
<evidence type="ECO:0000256" key="10">
    <source>
        <dbReference type="SAM" id="Phobius"/>
    </source>
</evidence>
<comment type="pathway">
    <text evidence="2">Glycolipid biosynthesis; glycosylphosphatidylinositol-anchor biosynthesis.</text>
</comment>
<keyword evidence="3" id="KW-0337">GPI-anchor biosynthesis</keyword>
<evidence type="ECO:0000313" key="11">
    <source>
        <dbReference type="EMBL" id="ACQ81171.1"/>
    </source>
</evidence>
<keyword evidence="12" id="KW-1185">Reference proteome</keyword>
<dbReference type="UniPathway" id="UPA00196"/>
<evidence type="ECO:0000256" key="9">
    <source>
        <dbReference type="ARBA" id="ARBA00023136"/>
    </source>
</evidence>
<evidence type="ECO:0000256" key="6">
    <source>
        <dbReference type="ARBA" id="ARBA00022692"/>
    </source>
</evidence>
<proteinExistence type="predicted"/>
<dbReference type="Proteomes" id="UP000007962">
    <property type="component" value="Chromosome"/>
</dbReference>
<dbReference type="PANTHER" id="PTHR12468">
    <property type="entry name" value="GPI MANNOSYLTRANSFERASE 2"/>
    <property type="match status" value="1"/>
</dbReference>
<evidence type="ECO:0000256" key="3">
    <source>
        <dbReference type="ARBA" id="ARBA00022502"/>
    </source>
</evidence>
<dbReference type="GO" id="GO:0031501">
    <property type="term" value="C:mannosyltransferase complex"/>
    <property type="evidence" value="ECO:0007669"/>
    <property type="project" value="TreeGrafter"/>
</dbReference>
<dbReference type="AlphaFoldDB" id="C5BZ56"/>
<organism evidence="11 12">
    <name type="scientific">Beutenbergia cavernae (strain ATCC BAA-8 / DSM 12333 / CCUG 43141 / JCM 11478 / NBRC 16432 / NCIMB 13614 / HKI 0122)</name>
    <dbReference type="NCBI Taxonomy" id="471853"/>
    <lineage>
        <taxon>Bacteria</taxon>
        <taxon>Bacillati</taxon>
        <taxon>Actinomycetota</taxon>
        <taxon>Actinomycetes</taxon>
        <taxon>Micrococcales</taxon>
        <taxon>Beutenbergiaceae</taxon>
        <taxon>Beutenbergia</taxon>
    </lineage>
</organism>